<feature type="non-terminal residue" evidence="1">
    <location>
        <position position="1"/>
    </location>
</feature>
<dbReference type="AlphaFoldDB" id="A0A371EU78"/>
<accession>A0A371EU78</accession>
<protein>
    <submittedName>
        <fullName evidence="1">Uncharacterized protein</fullName>
    </submittedName>
</protein>
<comment type="caution">
    <text evidence="1">The sequence shown here is derived from an EMBL/GenBank/DDBJ whole genome shotgun (WGS) entry which is preliminary data.</text>
</comment>
<evidence type="ECO:0000313" key="2">
    <source>
        <dbReference type="Proteomes" id="UP000257109"/>
    </source>
</evidence>
<dbReference type="EMBL" id="QJKJ01012040">
    <property type="protein sequence ID" value="RDX69597.1"/>
    <property type="molecule type" value="Genomic_DNA"/>
</dbReference>
<sequence length="89" mass="10336">SNYVERTKSWVPLSRKPNNLKKEGLVEQEKGNSLILLSLLDEVSYEVAEEQTDVVLWLKLKKLYMTRDTSMCCWEEDVIATSVKRITKS</sequence>
<proteinExistence type="predicted"/>
<feature type="non-terminal residue" evidence="1">
    <location>
        <position position="89"/>
    </location>
</feature>
<reference evidence="1" key="1">
    <citation type="submission" date="2018-05" db="EMBL/GenBank/DDBJ databases">
        <title>Draft genome of Mucuna pruriens seed.</title>
        <authorList>
            <person name="Nnadi N.E."/>
            <person name="Vos R."/>
            <person name="Hasami M.H."/>
            <person name="Devisetty U.K."/>
            <person name="Aguiy J.C."/>
        </authorList>
    </citation>
    <scope>NUCLEOTIDE SEQUENCE [LARGE SCALE GENOMIC DNA]</scope>
    <source>
        <strain evidence="1">JCA_2017</strain>
    </source>
</reference>
<gene>
    <name evidence="1" type="ORF">CR513_51266</name>
</gene>
<dbReference type="Proteomes" id="UP000257109">
    <property type="component" value="Unassembled WGS sequence"/>
</dbReference>
<organism evidence="1 2">
    <name type="scientific">Mucuna pruriens</name>
    <name type="common">Velvet bean</name>
    <name type="synonym">Dolichos pruriens</name>
    <dbReference type="NCBI Taxonomy" id="157652"/>
    <lineage>
        <taxon>Eukaryota</taxon>
        <taxon>Viridiplantae</taxon>
        <taxon>Streptophyta</taxon>
        <taxon>Embryophyta</taxon>
        <taxon>Tracheophyta</taxon>
        <taxon>Spermatophyta</taxon>
        <taxon>Magnoliopsida</taxon>
        <taxon>eudicotyledons</taxon>
        <taxon>Gunneridae</taxon>
        <taxon>Pentapetalae</taxon>
        <taxon>rosids</taxon>
        <taxon>fabids</taxon>
        <taxon>Fabales</taxon>
        <taxon>Fabaceae</taxon>
        <taxon>Papilionoideae</taxon>
        <taxon>50 kb inversion clade</taxon>
        <taxon>NPAAA clade</taxon>
        <taxon>indigoferoid/millettioid clade</taxon>
        <taxon>Phaseoleae</taxon>
        <taxon>Mucuna</taxon>
    </lineage>
</organism>
<keyword evidence="2" id="KW-1185">Reference proteome</keyword>
<evidence type="ECO:0000313" key="1">
    <source>
        <dbReference type="EMBL" id="RDX69597.1"/>
    </source>
</evidence>
<name>A0A371EU78_MUCPR</name>